<gene>
    <name evidence="1" type="ORF">GCM10023220_06580</name>
</gene>
<reference evidence="2" key="1">
    <citation type="journal article" date="2019" name="Int. J. Syst. Evol. Microbiol.">
        <title>The Global Catalogue of Microorganisms (GCM) 10K type strain sequencing project: providing services to taxonomists for standard genome sequencing and annotation.</title>
        <authorList>
            <consortium name="The Broad Institute Genomics Platform"/>
            <consortium name="The Broad Institute Genome Sequencing Center for Infectious Disease"/>
            <person name="Wu L."/>
            <person name="Ma J."/>
        </authorList>
    </citation>
    <scope>NUCLEOTIDE SEQUENCE [LARGE SCALE GENOMIC DNA]</scope>
    <source>
        <strain evidence="2">JCM 18081</strain>
    </source>
</reference>
<dbReference type="Pfam" id="PF05401">
    <property type="entry name" value="NodS"/>
    <property type="match status" value="1"/>
</dbReference>
<name>A0ABP9AUE8_9ACTN</name>
<comment type="caution">
    <text evidence="1">The sequence shown here is derived from an EMBL/GenBank/DDBJ whole genome shotgun (WGS) entry which is preliminary data.</text>
</comment>
<evidence type="ECO:0008006" key="3">
    <source>
        <dbReference type="Google" id="ProtNLM"/>
    </source>
</evidence>
<protein>
    <recommendedName>
        <fullName evidence="3">Nodulation protein S</fullName>
    </recommendedName>
</protein>
<dbReference type="Proteomes" id="UP001501265">
    <property type="component" value="Unassembled WGS sequence"/>
</dbReference>
<organism evidence="1 2">
    <name type="scientific">Streptomyces ziwulingensis</name>
    <dbReference type="NCBI Taxonomy" id="1045501"/>
    <lineage>
        <taxon>Bacteria</taxon>
        <taxon>Bacillati</taxon>
        <taxon>Actinomycetota</taxon>
        <taxon>Actinomycetes</taxon>
        <taxon>Kitasatosporales</taxon>
        <taxon>Streptomycetaceae</taxon>
        <taxon>Streptomyces</taxon>
    </lineage>
</organism>
<evidence type="ECO:0000313" key="1">
    <source>
        <dbReference type="EMBL" id="GAA4785545.1"/>
    </source>
</evidence>
<evidence type="ECO:0000313" key="2">
    <source>
        <dbReference type="Proteomes" id="UP001501265"/>
    </source>
</evidence>
<keyword evidence="2" id="KW-1185">Reference proteome</keyword>
<sequence length="375" mass="40953">MHTVLAHSVVDVVSEFMSVLNPSDEPLRIALTGPEGKVIELPSGSLEERIDILLREAGPAGAERQPQVPEIALDAAPGDVWWTHNPADWRAPQAHAGLLAARLAGSRPVRHSVGHAGHSQFVVDRVRPLDGRLLTAKLDALNALSPELPPGTAKEQRIITATVPACEQFFTLSPGQAEHLHYLLYATHTDVRVPADPWGLDTSAYERARLTATCRWVREVLGGTEFTVAEPGACEGALTALLCEAGFTVKATEPHREFRRRLAERISGAAETTADTVEELAQRRHLPADAYLLAEILYYLDDFSVLDDLPTDLLLVTAPPELLESTVLPWFTGPGKGTWRLTGQRTLVGPRMDFLVDGIAYQRKRGSVGLAYRRG</sequence>
<accession>A0ABP9AUE8</accession>
<dbReference type="InterPro" id="IPR029063">
    <property type="entry name" value="SAM-dependent_MTases_sf"/>
</dbReference>
<dbReference type="InterPro" id="IPR008715">
    <property type="entry name" value="SAM-MeTfrase_NodS-like"/>
</dbReference>
<dbReference type="Gene3D" id="3.40.50.150">
    <property type="entry name" value="Vaccinia Virus protein VP39"/>
    <property type="match status" value="1"/>
</dbReference>
<dbReference type="EMBL" id="BAABIG010000007">
    <property type="protein sequence ID" value="GAA4785545.1"/>
    <property type="molecule type" value="Genomic_DNA"/>
</dbReference>
<proteinExistence type="predicted"/>